<feature type="domain" description="Carbohydrate kinase PfkB" evidence="15">
    <location>
        <begin position="5"/>
        <end position="303"/>
    </location>
</feature>
<dbReference type="EMBL" id="POSK01000015">
    <property type="protein sequence ID" value="PNI02600.1"/>
    <property type="molecule type" value="Genomic_DNA"/>
</dbReference>
<accession>A0A2J8HWE6</accession>
<evidence type="ECO:0000313" key="16">
    <source>
        <dbReference type="EMBL" id="PNI02600.1"/>
    </source>
</evidence>
<reference evidence="16 17" key="1">
    <citation type="submission" date="2018-01" db="EMBL/GenBank/DDBJ databases">
        <title>Draft genome sequences of six Vibrio diazotrophicus strains isolated from deep-sea sediments of the Baltic Sea.</title>
        <authorList>
            <person name="Castillo D."/>
            <person name="Vandieken V."/>
            <person name="Chiang O."/>
            <person name="Middelboe M."/>
        </authorList>
    </citation>
    <scope>NUCLEOTIDE SEQUENCE [LARGE SCALE GENOMIC DNA]</scope>
    <source>
        <strain evidence="16 17">60.27F</strain>
    </source>
</reference>
<keyword evidence="4 16" id="KW-0418">Kinase</keyword>
<dbReference type="GO" id="GO:0019698">
    <property type="term" value="P:D-galacturonate catabolic process"/>
    <property type="evidence" value="ECO:0007669"/>
    <property type="project" value="TreeGrafter"/>
</dbReference>
<dbReference type="GO" id="GO:0042840">
    <property type="term" value="P:D-glucuronate catabolic process"/>
    <property type="evidence" value="ECO:0007669"/>
    <property type="project" value="TreeGrafter"/>
</dbReference>
<evidence type="ECO:0000256" key="2">
    <source>
        <dbReference type="ARBA" id="ARBA00022679"/>
    </source>
</evidence>
<keyword evidence="2" id="KW-0808">Transferase</keyword>
<dbReference type="GO" id="GO:0005829">
    <property type="term" value="C:cytosol"/>
    <property type="evidence" value="ECO:0007669"/>
    <property type="project" value="TreeGrafter"/>
</dbReference>
<keyword evidence="5" id="KW-0067">ATP-binding</keyword>
<dbReference type="PANTHER" id="PTHR43085:SF15">
    <property type="entry name" value="2-DEHYDRO-3-DEOXYGLUCONOKINASE"/>
    <property type="match status" value="1"/>
</dbReference>
<dbReference type="Pfam" id="PF00294">
    <property type="entry name" value="PfkB"/>
    <property type="match status" value="1"/>
</dbReference>
<evidence type="ECO:0000256" key="3">
    <source>
        <dbReference type="ARBA" id="ARBA00022741"/>
    </source>
</evidence>
<dbReference type="SUPFAM" id="SSF53613">
    <property type="entry name" value="Ribokinase-like"/>
    <property type="match status" value="1"/>
</dbReference>
<dbReference type="InterPro" id="IPR002173">
    <property type="entry name" value="Carboh/pur_kinase_PfkB_CS"/>
</dbReference>
<comment type="similarity">
    <text evidence="1">Belongs to the carbohydrate kinase PfkB family.</text>
</comment>
<evidence type="ECO:0000256" key="7">
    <source>
        <dbReference type="ARBA" id="ARBA00043951"/>
    </source>
</evidence>
<keyword evidence="6" id="KW-0119">Carbohydrate metabolism</keyword>
<gene>
    <name evidence="16" type="ORF">C1N32_18570</name>
</gene>
<evidence type="ECO:0000256" key="12">
    <source>
        <dbReference type="ARBA" id="ARBA00067931"/>
    </source>
</evidence>
<dbReference type="GO" id="GO:0006974">
    <property type="term" value="P:DNA damage response"/>
    <property type="evidence" value="ECO:0007669"/>
    <property type="project" value="TreeGrafter"/>
</dbReference>
<dbReference type="InterPro" id="IPR011611">
    <property type="entry name" value="PfkB_dom"/>
</dbReference>
<dbReference type="FunFam" id="3.40.1190.20:FF:000011">
    <property type="entry name" value="2-dehydro-3-deoxygluconokinase, putative"/>
    <property type="match status" value="1"/>
</dbReference>
<comment type="caution">
    <text evidence="16">The sequence shown here is derived from an EMBL/GenBank/DDBJ whole genome shotgun (WGS) entry which is preliminary data.</text>
</comment>
<dbReference type="Gene3D" id="3.40.1190.20">
    <property type="match status" value="1"/>
</dbReference>
<evidence type="ECO:0000256" key="5">
    <source>
        <dbReference type="ARBA" id="ARBA00022840"/>
    </source>
</evidence>
<evidence type="ECO:0000256" key="4">
    <source>
        <dbReference type="ARBA" id="ARBA00022777"/>
    </source>
</evidence>
<dbReference type="RefSeq" id="WP_102967053.1">
    <property type="nucleotide sequence ID" value="NZ_POSK01000015.1"/>
</dbReference>
<evidence type="ECO:0000256" key="10">
    <source>
        <dbReference type="ARBA" id="ARBA00054997"/>
    </source>
</evidence>
<dbReference type="OrthoDB" id="9776822at2"/>
<evidence type="ECO:0000256" key="11">
    <source>
        <dbReference type="ARBA" id="ARBA00066369"/>
    </source>
</evidence>
<comment type="function">
    <text evidence="10">Catalyzes the phosphorylation of 2-keto-3-deoxygluconate (KDG) to produce 2-keto-3-deoxy-6-phosphogluconate (KDPG).</text>
</comment>
<dbReference type="PANTHER" id="PTHR43085">
    <property type="entry name" value="HEXOKINASE FAMILY MEMBER"/>
    <property type="match status" value="1"/>
</dbReference>
<dbReference type="PROSITE" id="PS00584">
    <property type="entry name" value="PFKB_KINASES_2"/>
    <property type="match status" value="1"/>
</dbReference>
<dbReference type="Proteomes" id="UP000236449">
    <property type="component" value="Unassembled WGS sequence"/>
</dbReference>
<proteinExistence type="inferred from homology"/>
<evidence type="ECO:0000256" key="8">
    <source>
        <dbReference type="ARBA" id="ARBA00044254"/>
    </source>
</evidence>
<evidence type="ECO:0000256" key="9">
    <source>
        <dbReference type="ARBA" id="ARBA00050729"/>
    </source>
</evidence>
<protein>
    <recommendedName>
        <fullName evidence="12">2-dehydro-3-deoxygluconokinase</fullName>
        <ecNumber evidence="11">2.7.1.45</ecNumber>
    </recommendedName>
    <alternativeName>
        <fullName evidence="13">2-keto-3-deoxygluconokinase</fullName>
    </alternativeName>
    <alternativeName>
        <fullName evidence="14">3-deoxy-2-oxo-D-gluconate kinase</fullName>
    </alternativeName>
    <alternativeName>
        <fullName evidence="8">KDG kinase</fullName>
    </alternativeName>
</protein>
<dbReference type="EC" id="2.7.1.45" evidence="11"/>
<sequence length="309" mass="33884">MNQIKKVAIIGECMVELRKNEGTVEQGFGGDTLNTAVYLSRLTQSAGVTTSYVTGLGKDPFSAEMLSAWKQEGLNTDMVFLSEKKLPGIYTIQTREDGERSFFYWRNDAAAKYWLRDVQLEALEAQLCEHQMIYLSGISVAILPEDCLKSLIEALTKCRAKGVKIAFDNNFRPALWSSIENAKKVYTEILKITDIAFLTFDDEVLLWGDSEEKQAIERTQGFGVEEIVVKRGADACFVISNGELYTVAANKISNVIDTTAAGDSFSAGYLAKRILGGSEQQSASAGHLVAGTVIQYRGAIIPSSAMPTL</sequence>
<dbReference type="AlphaFoldDB" id="A0A2J8HWE6"/>
<evidence type="ECO:0000259" key="15">
    <source>
        <dbReference type="Pfam" id="PF00294"/>
    </source>
</evidence>
<dbReference type="GO" id="GO:0005524">
    <property type="term" value="F:ATP binding"/>
    <property type="evidence" value="ECO:0007669"/>
    <property type="project" value="UniProtKB-KW"/>
</dbReference>
<evidence type="ECO:0000256" key="14">
    <source>
        <dbReference type="ARBA" id="ARBA00080545"/>
    </source>
</evidence>
<organism evidence="16 17">
    <name type="scientific">Vibrio diazotrophicus</name>
    <dbReference type="NCBI Taxonomy" id="685"/>
    <lineage>
        <taxon>Bacteria</taxon>
        <taxon>Pseudomonadati</taxon>
        <taxon>Pseudomonadota</taxon>
        <taxon>Gammaproteobacteria</taxon>
        <taxon>Vibrionales</taxon>
        <taxon>Vibrionaceae</taxon>
        <taxon>Vibrio</taxon>
    </lineage>
</organism>
<comment type="catalytic activity">
    <reaction evidence="9">
        <text>2-dehydro-3-deoxy-D-gluconate + ATP = 2-dehydro-3-deoxy-6-phospho-D-gluconate + ADP + H(+)</text>
        <dbReference type="Rhea" id="RHEA:14797"/>
        <dbReference type="ChEBI" id="CHEBI:15378"/>
        <dbReference type="ChEBI" id="CHEBI:30616"/>
        <dbReference type="ChEBI" id="CHEBI:57569"/>
        <dbReference type="ChEBI" id="CHEBI:57990"/>
        <dbReference type="ChEBI" id="CHEBI:456216"/>
        <dbReference type="EC" id="2.7.1.45"/>
    </reaction>
</comment>
<dbReference type="InterPro" id="IPR029056">
    <property type="entry name" value="Ribokinase-like"/>
</dbReference>
<evidence type="ECO:0000256" key="13">
    <source>
        <dbReference type="ARBA" id="ARBA00075711"/>
    </source>
</evidence>
<evidence type="ECO:0000256" key="6">
    <source>
        <dbReference type="ARBA" id="ARBA00023277"/>
    </source>
</evidence>
<dbReference type="InterPro" id="IPR050306">
    <property type="entry name" value="PfkB_Carbo_kinase"/>
</dbReference>
<dbReference type="GO" id="GO:0008673">
    <property type="term" value="F:2-dehydro-3-deoxygluconokinase activity"/>
    <property type="evidence" value="ECO:0007669"/>
    <property type="project" value="UniProtKB-EC"/>
</dbReference>
<comment type="pathway">
    <text evidence="7">Carbohydrate acid metabolism; 2-dehydro-3-deoxy-D-gluconate degradation; D-glyceraldehyde 3-phosphate and pyruvate from 2-dehydro-3-deoxy-D-gluconate: step 1/2.</text>
</comment>
<name>A0A2J8HWE6_VIBDI</name>
<evidence type="ECO:0000256" key="1">
    <source>
        <dbReference type="ARBA" id="ARBA00010688"/>
    </source>
</evidence>
<dbReference type="CDD" id="cd01166">
    <property type="entry name" value="KdgK"/>
    <property type="match status" value="1"/>
</dbReference>
<evidence type="ECO:0000313" key="17">
    <source>
        <dbReference type="Proteomes" id="UP000236449"/>
    </source>
</evidence>
<keyword evidence="3" id="KW-0547">Nucleotide-binding</keyword>